<dbReference type="Proteomes" id="UP000294155">
    <property type="component" value="Unassembled WGS sequence"/>
</dbReference>
<name>A0A4Q5LF52_9BACT</name>
<dbReference type="EMBL" id="SEWE01000004">
    <property type="protein sequence ID" value="RYU83264.1"/>
    <property type="molecule type" value="Genomic_DNA"/>
</dbReference>
<protein>
    <recommendedName>
        <fullName evidence="5">2-dehydro-3-deoxyphosphooctonate aldolase</fullName>
    </recommendedName>
</protein>
<feature type="signal peptide" evidence="2">
    <location>
        <begin position="1"/>
        <end position="20"/>
    </location>
</feature>
<keyword evidence="4" id="KW-1185">Reference proteome</keyword>
<dbReference type="PROSITE" id="PS51257">
    <property type="entry name" value="PROKAR_LIPOPROTEIN"/>
    <property type="match status" value="1"/>
</dbReference>
<evidence type="ECO:0000313" key="4">
    <source>
        <dbReference type="Proteomes" id="UP000294155"/>
    </source>
</evidence>
<dbReference type="AlphaFoldDB" id="A0A4Q5LF52"/>
<sequence length="168" mass="18304">MKHYLYLLYLSAGLAMTACATSKTAGRGSRTTTDAAPRITGSNNIPQSYYDNARRTVEPFRVADVSTDATYGVTQKNPVCVGGATTDGVRNQQRYLNALRGPQGEEISYRRRGSCCPFKTPNGLIEGMGMLDAYEITWAGNDKPVLLYLNFYDEGPLHAPVGLTLAQP</sequence>
<proteinExistence type="predicted"/>
<feature type="region of interest" description="Disordered" evidence="1">
    <location>
        <begin position="25"/>
        <end position="47"/>
    </location>
</feature>
<evidence type="ECO:0000313" key="3">
    <source>
        <dbReference type="EMBL" id="RYU83264.1"/>
    </source>
</evidence>
<comment type="caution">
    <text evidence="3">The sequence shown here is derived from an EMBL/GenBank/DDBJ whole genome shotgun (WGS) entry which is preliminary data.</text>
</comment>
<dbReference type="RefSeq" id="WP_129919644.1">
    <property type="nucleotide sequence ID" value="NZ_SEWE01000004.1"/>
</dbReference>
<evidence type="ECO:0000256" key="1">
    <source>
        <dbReference type="SAM" id="MobiDB-lite"/>
    </source>
</evidence>
<feature type="chain" id="PRO_5020335085" description="2-dehydro-3-deoxyphosphooctonate aldolase" evidence="2">
    <location>
        <begin position="21"/>
        <end position="168"/>
    </location>
</feature>
<evidence type="ECO:0008006" key="5">
    <source>
        <dbReference type="Google" id="ProtNLM"/>
    </source>
</evidence>
<evidence type="ECO:0000256" key="2">
    <source>
        <dbReference type="SAM" id="SignalP"/>
    </source>
</evidence>
<accession>A0A4Q5LF52</accession>
<reference evidence="3 4" key="1">
    <citation type="submission" date="2019-02" db="EMBL/GenBank/DDBJ databases">
        <title>Bacterial novel species isolated from soil.</title>
        <authorList>
            <person name="Jung H.-Y."/>
        </authorList>
    </citation>
    <scope>NUCLEOTIDE SEQUENCE [LARGE SCALE GENOMIC DNA]</scope>
    <source>
        <strain evidence="3 4">1-3-3-3</strain>
    </source>
</reference>
<dbReference type="OrthoDB" id="5522619at2"/>
<organism evidence="3 4">
    <name type="scientific">Hymenobacter persicinus</name>
    <dbReference type="NCBI Taxonomy" id="2025506"/>
    <lineage>
        <taxon>Bacteria</taxon>
        <taxon>Pseudomonadati</taxon>
        <taxon>Bacteroidota</taxon>
        <taxon>Cytophagia</taxon>
        <taxon>Cytophagales</taxon>
        <taxon>Hymenobacteraceae</taxon>
        <taxon>Hymenobacter</taxon>
    </lineage>
</organism>
<gene>
    <name evidence="3" type="ORF">EWM57_02965</name>
</gene>
<keyword evidence="2" id="KW-0732">Signal</keyword>